<dbReference type="AlphaFoldDB" id="A0A934QIF7"/>
<dbReference type="Gene3D" id="3.60.21.10">
    <property type="match status" value="1"/>
</dbReference>
<reference evidence="7" key="2">
    <citation type="journal article" date="2020" name="Microorganisms">
        <title>Osmotic Adaptation and Compatible Solute Biosynthesis of Phototrophic Bacteria as Revealed from Genome Analyses.</title>
        <authorList>
            <person name="Imhoff J.F."/>
            <person name="Rahn T."/>
            <person name="Kunzel S."/>
            <person name="Keller A."/>
            <person name="Neulinger S.C."/>
        </authorList>
    </citation>
    <scope>NUCLEOTIDE SEQUENCE</scope>
    <source>
        <strain evidence="7">DSM 9154</strain>
    </source>
</reference>
<reference evidence="7" key="1">
    <citation type="submission" date="2017-08" db="EMBL/GenBank/DDBJ databases">
        <authorList>
            <person name="Imhoff J.F."/>
            <person name="Rahn T."/>
            <person name="Kuenzel S."/>
            <person name="Neulinger S.C."/>
        </authorList>
    </citation>
    <scope>NUCLEOTIDE SEQUENCE</scope>
    <source>
        <strain evidence="7">DSM 9154</strain>
    </source>
</reference>
<evidence type="ECO:0000259" key="6">
    <source>
        <dbReference type="Pfam" id="PF00149"/>
    </source>
</evidence>
<dbReference type="GO" id="GO:0008758">
    <property type="term" value="F:UDP-2,3-diacylglucosamine hydrolase activity"/>
    <property type="evidence" value="ECO:0007669"/>
    <property type="project" value="TreeGrafter"/>
</dbReference>
<dbReference type="RefSeq" id="WP_027289133.1">
    <property type="nucleotide sequence ID" value="NZ_NRRE01000026.1"/>
</dbReference>
<dbReference type="GO" id="GO:0046872">
    <property type="term" value="F:metal ion binding"/>
    <property type="evidence" value="ECO:0007669"/>
    <property type="project" value="UniProtKB-KW"/>
</dbReference>
<keyword evidence="3" id="KW-0479">Metal-binding</keyword>
<dbReference type="EMBL" id="NRRE01000026">
    <property type="protein sequence ID" value="MBK1697628.1"/>
    <property type="molecule type" value="Genomic_DNA"/>
</dbReference>
<protein>
    <submittedName>
        <fullName evidence="7">UDP-2,3-diacylglucosamine hydrolase</fullName>
    </submittedName>
</protein>
<dbReference type="InterPro" id="IPR004843">
    <property type="entry name" value="Calcineurin-like_PHP"/>
</dbReference>
<evidence type="ECO:0000256" key="4">
    <source>
        <dbReference type="ARBA" id="ARBA00023136"/>
    </source>
</evidence>
<dbReference type="CDD" id="cd07398">
    <property type="entry name" value="MPP_YbbF-LpxH"/>
    <property type="match status" value="1"/>
</dbReference>
<keyword evidence="2" id="KW-0997">Cell inner membrane</keyword>
<dbReference type="PANTHER" id="PTHR34990:SF2">
    <property type="entry name" value="BLL8164 PROTEIN"/>
    <property type="match status" value="1"/>
</dbReference>
<dbReference type="InterPro" id="IPR043461">
    <property type="entry name" value="LpxH-like"/>
</dbReference>
<keyword evidence="7" id="KW-0378">Hydrolase</keyword>
<dbReference type="PANTHER" id="PTHR34990">
    <property type="entry name" value="UDP-2,3-DIACYLGLUCOSAMINE HYDROLASE-RELATED"/>
    <property type="match status" value="1"/>
</dbReference>
<dbReference type="InterPro" id="IPR029052">
    <property type="entry name" value="Metallo-depent_PP-like"/>
</dbReference>
<gene>
    <name evidence="7" type="ORF">CKO21_10265</name>
</gene>
<evidence type="ECO:0000256" key="5">
    <source>
        <dbReference type="ARBA" id="ARBA00023211"/>
    </source>
</evidence>
<dbReference type="SUPFAM" id="SSF56300">
    <property type="entry name" value="Metallo-dependent phosphatases"/>
    <property type="match status" value="1"/>
</dbReference>
<sequence>MQRQYYRTIFLSDFHLGSRLAKADELLSFIAAHDADTWYLVGDIFDLKRLRRRYYWPRSHARVIRALRQKARDGARLVYLPGNHDPELHARLGVRRYLPGIEVVPHTVHETAQGRKLLVIHGDQQEPHLPRASAKYVAGCTAYILGVGASELVGRGRQTVGLGYWSLSAALKDRLLPHVGLIARYRANLLQAARAHGCDGVVCGHIHHAGAEVVDGLLYVNCGDWVDSCTAVVEDPSGELSLIRWAGVPDTAPAPRRTFRPEPLPAW</sequence>
<feature type="domain" description="Calcineurin-like phosphoesterase" evidence="6">
    <location>
        <begin position="7"/>
        <end position="208"/>
    </location>
</feature>
<comment type="caution">
    <text evidence="7">The sequence shown here is derived from an EMBL/GenBank/DDBJ whole genome shotgun (WGS) entry which is preliminary data.</text>
</comment>
<dbReference type="Proteomes" id="UP000778970">
    <property type="component" value="Unassembled WGS sequence"/>
</dbReference>
<evidence type="ECO:0000256" key="2">
    <source>
        <dbReference type="ARBA" id="ARBA00022519"/>
    </source>
</evidence>
<dbReference type="Pfam" id="PF00149">
    <property type="entry name" value="Metallophos"/>
    <property type="match status" value="1"/>
</dbReference>
<dbReference type="GO" id="GO:0016020">
    <property type="term" value="C:membrane"/>
    <property type="evidence" value="ECO:0007669"/>
    <property type="project" value="GOC"/>
</dbReference>
<keyword evidence="8" id="KW-1185">Reference proteome</keyword>
<keyword evidence="4" id="KW-0472">Membrane</keyword>
<keyword evidence="1" id="KW-1003">Cell membrane</keyword>
<name>A0A934QIF7_9PROT</name>
<organism evidence="7 8">
    <name type="scientific">Rhodovibrio salinarum</name>
    <dbReference type="NCBI Taxonomy" id="1087"/>
    <lineage>
        <taxon>Bacteria</taxon>
        <taxon>Pseudomonadati</taxon>
        <taxon>Pseudomonadota</taxon>
        <taxon>Alphaproteobacteria</taxon>
        <taxon>Rhodospirillales</taxon>
        <taxon>Rhodovibrionaceae</taxon>
        <taxon>Rhodovibrio</taxon>
    </lineage>
</organism>
<evidence type="ECO:0000313" key="8">
    <source>
        <dbReference type="Proteomes" id="UP000778970"/>
    </source>
</evidence>
<evidence type="ECO:0000313" key="7">
    <source>
        <dbReference type="EMBL" id="MBK1697628.1"/>
    </source>
</evidence>
<proteinExistence type="predicted"/>
<accession>A0A934QIF7</accession>
<keyword evidence="5" id="KW-0464">Manganese</keyword>
<evidence type="ECO:0000256" key="3">
    <source>
        <dbReference type="ARBA" id="ARBA00022723"/>
    </source>
</evidence>
<dbReference type="GO" id="GO:0009245">
    <property type="term" value="P:lipid A biosynthetic process"/>
    <property type="evidence" value="ECO:0007669"/>
    <property type="project" value="TreeGrafter"/>
</dbReference>
<evidence type="ECO:0000256" key="1">
    <source>
        <dbReference type="ARBA" id="ARBA00022475"/>
    </source>
</evidence>